<protein>
    <submittedName>
        <fullName evidence="1">Uncharacterized protein</fullName>
    </submittedName>
</protein>
<name>A0AAV4B0F7_9GAST</name>
<proteinExistence type="predicted"/>
<dbReference type="AlphaFoldDB" id="A0AAV4B0F7"/>
<dbReference type="EMBL" id="BLXT01004491">
    <property type="protein sequence ID" value="GFO13489.1"/>
    <property type="molecule type" value="Genomic_DNA"/>
</dbReference>
<evidence type="ECO:0000313" key="1">
    <source>
        <dbReference type="EMBL" id="GFO13489.1"/>
    </source>
</evidence>
<organism evidence="1 2">
    <name type="scientific">Plakobranchus ocellatus</name>
    <dbReference type="NCBI Taxonomy" id="259542"/>
    <lineage>
        <taxon>Eukaryota</taxon>
        <taxon>Metazoa</taxon>
        <taxon>Spiralia</taxon>
        <taxon>Lophotrochozoa</taxon>
        <taxon>Mollusca</taxon>
        <taxon>Gastropoda</taxon>
        <taxon>Heterobranchia</taxon>
        <taxon>Euthyneura</taxon>
        <taxon>Panpulmonata</taxon>
        <taxon>Sacoglossa</taxon>
        <taxon>Placobranchoidea</taxon>
        <taxon>Plakobranchidae</taxon>
        <taxon>Plakobranchus</taxon>
    </lineage>
</organism>
<dbReference type="Proteomes" id="UP000735302">
    <property type="component" value="Unassembled WGS sequence"/>
</dbReference>
<evidence type="ECO:0000313" key="2">
    <source>
        <dbReference type="Proteomes" id="UP000735302"/>
    </source>
</evidence>
<comment type="caution">
    <text evidence="1">The sequence shown here is derived from an EMBL/GenBank/DDBJ whole genome shotgun (WGS) entry which is preliminary data.</text>
</comment>
<reference evidence="1 2" key="1">
    <citation type="journal article" date="2021" name="Elife">
        <title>Chloroplast acquisition without the gene transfer in kleptoplastic sea slugs, Plakobranchus ocellatus.</title>
        <authorList>
            <person name="Maeda T."/>
            <person name="Takahashi S."/>
            <person name="Yoshida T."/>
            <person name="Shimamura S."/>
            <person name="Takaki Y."/>
            <person name="Nagai Y."/>
            <person name="Toyoda A."/>
            <person name="Suzuki Y."/>
            <person name="Arimoto A."/>
            <person name="Ishii H."/>
            <person name="Satoh N."/>
            <person name="Nishiyama T."/>
            <person name="Hasebe M."/>
            <person name="Maruyama T."/>
            <person name="Minagawa J."/>
            <person name="Obokata J."/>
            <person name="Shigenobu S."/>
        </authorList>
    </citation>
    <scope>NUCLEOTIDE SEQUENCE [LARGE SCALE GENOMIC DNA]</scope>
</reference>
<sequence length="186" mass="20391">MYAYFSPWPAVPDLIAPFSTSLLVGEEIALGLILFSTYGSEWKKLVLNIRQEDFVRLGAVQTDRLRGWKKVSQCSEQPCHPGGHASMIPRVTGLVNAIFGGVQATKSPSVQGMCGRGCNDCNTTLLRRPARVNPARSGAVNTSSDQGAWILFEQSSQDDKENRCTCRVRRIIQEKKMCNSSAGALL</sequence>
<accession>A0AAV4B0F7</accession>
<gene>
    <name evidence="1" type="ORF">PoB_003999400</name>
</gene>
<keyword evidence="2" id="KW-1185">Reference proteome</keyword>